<accession>A0A4C1WX34</accession>
<keyword evidence="1" id="KW-0175">Coiled coil</keyword>
<gene>
    <name evidence="2" type="ORF">EVAR_35887_1</name>
</gene>
<dbReference type="EMBL" id="BGZK01000651">
    <property type="protein sequence ID" value="GBP54625.1"/>
    <property type="molecule type" value="Genomic_DNA"/>
</dbReference>
<evidence type="ECO:0000313" key="2">
    <source>
        <dbReference type="EMBL" id="GBP54625.1"/>
    </source>
</evidence>
<reference evidence="2 3" key="1">
    <citation type="journal article" date="2019" name="Commun. Biol.">
        <title>The bagworm genome reveals a unique fibroin gene that provides high tensile strength.</title>
        <authorList>
            <person name="Kono N."/>
            <person name="Nakamura H."/>
            <person name="Ohtoshi R."/>
            <person name="Tomita M."/>
            <person name="Numata K."/>
            <person name="Arakawa K."/>
        </authorList>
    </citation>
    <scope>NUCLEOTIDE SEQUENCE [LARGE SCALE GENOMIC DNA]</scope>
</reference>
<dbReference type="OrthoDB" id="7348885at2759"/>
<name>A0A4C1WX34_EUMVA</name>
<evidence type="ECO:0000256" key="1">
    <source>
        <dbReference type="SAM" id="Coils"/>
    </source>
</evidence>
<sequence>MVSKVTSSEDNPDKKIEEIKKTIEQITNSMQMEMYKLIENAIKGKATELKKKKTTETPIDSAKLVMRLLNHIKSHNEHQNVAIEKMMTAQEIADKYGIEFYPDPEIILDLAEASSEQAEKLMKSVEGYKNNITNHSKQDEATIVFVPYQEDNTQMDVKQQEYYNYELHHDCNINNSSNTDTINAANLELVMLDTKKDSTKQYKSPPPIQKPDESLHLTPQYYYWQPIYDEQMIAQRVNPKPNHFNEHSATPDNLIPFLPVMEETSTYIISPEIHESEPEPEMVGEEYEETVSSKVFVERGKELGTTSVNHATTYTLTEKAHFKPPPMVHLPQQMQYTFYFI</sequence>
<comment type="caution">
    <text evidence="2">The sequence shown here is derived from an EMBL/GenBank/DDBJ whole genome shotgun (WGS) entry which is preliminary data.</text>
</comment>
<evidence type="ECO:0000313" key="3">
    <source>
        <dbReference type="Proteomes" id="UP000299102"/>
    </source>
</evidence>
<dbReference type="AlphaFoldDB" id="A0A4C1WX34"/>
<protein>
    <submittedName>
        <fullName evidence="2">Uncharacterized protein</fullName>
    </submittedName>
</protein>
<proteinExistence type="predicted"/>
<keyword evidence="3" id="KW-1185">Reference proteome</keyword>
<dbReference type="STRING" id="151549.A0A4C1WX34"/>
<feature type="coiled-coil region" evidence="1">
    <location>
        <begin position="111"/>
        <end position="138"/>
    </location>
</feature>
<organism evidence="2 3">
    <name type="scientific">Eumeta variegata</name>
    <name type="common">Bagworm moth</name>
    <name type="synonym">Eumeta japonica</name>
    <dbReference type="NCBI Taxonomy" id="151549"/>
    <lineage>
        <taxon>Eukaryota</taxon>
        <taxon>Metazoa</taxon>
        <taxon>Ecdysozoa</taxon>
        <taxon>Arthropoda</taxon>
        <taxon>Hexapoda</taxon>
        <taxon>Insecta</taxon>
        <taxon>Pterygota</taxon>
        <taxon>Neoptera</taxon>
        <taxon>Endopterygota</taxon>
        <taxon>Lepidoptera</taxon>
        <taxon>Glossata</taxon>
        <taxon>Ditrysia</taxon>
        <taxon>Tineoidea</taxon>
        <taxon>Psychidae</taxon>
        <taxon>Oiketicinae</taxon>
        <taxon>Eumeta</taxon>
    </lineage>
</organism>
<dbReference type="Proteomes" id="UP000299102">
    <property type="component" value="Unassembled WGS sequence"/>
</dbReference>